<gene>
    <name evidence="2" type="ORF">MHSN_03075</name>
</gene>
<dbReference type="GO" id="GO:0016788">
    <property type="term" value="F:hydrolase activity, acting on ester bonds"/>
    <property type="evidence" value="ECO:0007669"/>
    <property type="project" value="InterPro"/>
</dbReference>
<dbReference type="Proteomes" id="UP000264882">
    <property type="component" value="Chromosome"/>
</dbReference>
<organism evidence="2 3">
    <name type="scientific">Metamycoplasma hyosynoviae</name>
    <dbReference type="NCBI Taxonomy" id="29559"/>
    <lineage>
        <taxon>Bacteria</taxon>
        <taxon>Bacillati</taxon>
        <taxon>Mycoplasmatota</taxon>
        <taxon>Mycoplasmoidales</taxon>
        <taxon>Metamycoplasmataceae</taxon>
        <taxon>Metamycoplasma</taxon>
    </lineage>
</organism>
<dbReference type="InterPro" id="IPR001087">
    <property type="entry name" value="GDSL"/>
</dbReference>
<protein>
    <submittedName>
        <fullName evidence="2">Uncharacterized protein</fullName>
    </submittedName>
</protein>
<sequence>MHQIPQKKKINVKKVLIISTSTILGATAISLGSFGIAIAASKKKIQKNKNINLNINNTKIEQKLAPNIINLDEKVRYLALGDSISAGFTAMLSQDHPGAFDANTNKFSGTSFPVYLAKFINKMQGGNKLEWFENHSVSGGRTYELIKLFGWQYASSIGIPPDDEINHRWGSEKPYPKPEVVKENIYNGIKKANLITLTFGANDAMEVIKHLFKQEPYSSMFSNLSFDKIGSLASNILNLLENTINEVKARYITLVNEIKKINPNANIVLVSYPMPFNRLTRVIDSLLLNVKGISTTAIDILNVQIIKSVSLATKTLYVNIYDKEYWNYEQSRLTEVITDIHPTVLGWKKMAMDAYIKLTTGHSSFDKYKDLNLTWNSSFVVDNEQYKVIDTLESTENLVKQGFYEWKDEWNNKKYSKYEDFLYDLDNDDIYKNIKDDYKIENVGKRISKEMMETIVDKGILENLTPNSFLKDFVDLDTLTAVLYKTTNNIKNYEILRKMLVKGNLGINLINELQRYFSNEDFDKDGKPGGRYIEKDMFIERLVLTFINPKIIHTDLIKPFISSDLFKNNKADWIKIIVSIFDKYNKNSKIDSIIDLIFDYGYDKNTKTTFLSEKDAKNFFLDILKNRKLNEIYKFLVKIVLENSENTIIKDNDSYKTAIRLWLTTNPQDKDKLMKLIVDMVKSFANDTGKEENERKSTQFRKHFLEKLINLKAKYKTTFKDKHNMIPEDKANIDLIRGKSIETFKIIAESADIQNKIAESIYNTIIADNNNDELSLDYLFNHYDFFDNFTEAQREQIKKAKPIKDDKDKK</sequence>
<keyword evidence="3" id="KW-1185">Reference proteome</keyword>
<dbReference type="SUPFAM" id="SSF52266">
    <property type="entry name" value="SGNH hydrolase"/>
    <property type="match status" value="1"/>
</dbReference>
<evidence type="ECO:0000256" key="1">
    <source>
        <dbReference type="SAM" id="Phobius"/>
    </source>
</evidence>
<name>A0A4P1QGL9_9BACT</name>
<dbReference type="Gene3D" id="3.40.50.1110">
    <property type="entry name" value="SGNH hydrolase"/>
    <property type="match status" value="1"/>
</dbReference>
<proteinExistence type="predicted"/>
<evidence type="ECO:0000313" key="2">
    <source>
        <dbReference type="EMBL" id="ASI54135.1"/>
    </source>
</evidence>
<dbReference type="InterPro" id="IPR036514">
    <property type="entry name" value="SGNH_hydro_sf"/>
</dbReference>
<keyword evidence="1" id="KW-0472">Membrane</keyword>
<dbReference type="AlphaFoldDB" id="A0A4P1QGL9"/>
<dbReference type="Pfam" id="PF00657">
    <property type="entry name" value="Lipase_GDSL"/>
    <property type="match status" value="1"/>
</dbReference>
<keyword evidence="1" id="KW-1133">Transmembrane helix</keyword>
<dbReference type="EMBL" id="CP008748">
    <property type="protein sequence ID" value="ASI54135.1"/>
    <property type="molecule type" value="Genomic_DNA"/>
</dbReference>
<reference evidence="2 3" key="1">
    <citation type="submission" date="2014-06" db="EMBL/GenBank/DDBJ databases">
        <title>The Whole Genome Sequence of Mycoplasma hyosynoviae strain ATCC 27095.</title>
        <authorList>
            <person name="Calcutt M.J."/>
            <person name="Foecking M.F."/>
        </authorList>
    </citation>
    <scope>NUCLEOTIDE SEQUENCE [LARGE SCALE GENOMIC DNA]</scope>
    <source>
        <strain evidence="2 3">M60</strain>
    </source>
</reference>
<evidence type="ECO:0000313" key="3">
    <source>
        <dbReference type="Proteomes" id="UP000264882"/>
    </source>
</evidence>
<accession>A0A4P1QGL9</accession>
<feature type="transmembrane region" description="Helical" evidence="1">
    <location>
        <begin position="15"/>
        <end position="40"/>
    </location>
</feature>
<dbReference type="CDD" id="cd00229">
    <property type="entry name" value="SGNH_hydrolase"/>
    <property type="match status" value="1"/>
</dbReference>
<dbReference type="KEGG" id="mhyv:MHSN_03075"/>
<keyword evidence="1" id="KW-0812">Transmembrane</keyword>
<dbReference type="RefSeq" id="WP_119863962.1">
    <property type="nucleotide sequence ID" value="NZ_CP008748.1"/>
</dbReference>